<dbReference type="GO" id="GO:0000166">
    <property type="term" value="F:nucleotide binding"/>
    <property type="evidence" value="ECO:0007669"/>
    <property type="project" value="UniProtKB-KW"/>
</dbReference>
<evidence type="ECO:0000256" key="4">
    <source>
        <dbReference type="ARBA" id="ARBA00022741"/>
    </source>
</evidence>
<comment type="caution">
    <text evidence="6">The sequence shown here is derived from an EMBL/GenBank/DDBJ whole genome shotgun (WGS) entry which is preliminary data.</text>
</comment>
<gene>
    <name evidence="6" type="ORF">FBZ88_12124</name>
</gene>
<dbReference type="GO" id="GO:0016787">
    <property type="term" value="F:hydrolase activity"/>
    <property type="evidence" value="ECO:0007669"/>
    <property type="project" value="UniProtKB-KW"/>
</dbReference>
<keyword evidence="7" id="KW-1185">Reference proteome</keyword>
<evidence type="ECO:0000313" key="7">
    <source>
        <dbReference type="Proteomes" id="UP000316545"/>
    </source>
</evidence>
<evidence type="ECO:0000256" key="2">
    <source>
        <dbReference type="ARBA" id="ARBA00022649"/>
    </source>
</evidence>
<dbReference type="GO" id="GO:0110001">
    <property type="term" value="C:toxin-antitoxin complex"/>
    <property type="evidence" value="ECO:0007669"/>
    <property type="project" value="InterPro"/>
</dbReference>
<dbReference type="PANTHER" id="PTHR34139">
    <property type="entry name" value="UPF0331 PROTEIN MJ0127"/>
    <property type="match status" value="1"/>
</dbReference>
<dbReference type="AlphaFoldDB" id="A0A560FFZ4"/>
<proteinExistence type="predicted"/>
<keyword evidence="1" id="KW-0597">Phosphoprotein</keyword>
<evidence type="ECO:0000256" key="5">
    <source>
        <dbReference type="ARBA" id="ARBA00022801"/>
    </source>
</evidence>
<dbReference type="InterPro" id="IPR051813">
    <property type="entry name" value="HepT_RNase_toxin"/>
</dbReference>
<accession>A0A560FFZ4</accession>
<evidence type="ECO:0000313" key="6">
    <source>
        <dbReference type="EMBL" id="TWB20530.1"/>
    </source>
</evidence>
<keyword evidence="3" id="KW-0540">Nuclease</keyword>
<keyword evidence="2" id="KW-1277">Toxin-antitoxin system</keyword>
<protein>
    <submittedName>
        <fullName evidence="6">Uncharacterized protein with HEPN domain</fullName>
    </submittedName>
</protein>
<sequence>MMRRSVILRLGDLREILDGISGITAGTAYPEFAESWGLQRAVERSLEMVSATVRQLPPDVTAAEPDIPWRQIAAMGQLLHPPDRRVATRVLWNSVLEHLPPLSDAIDRLIVREEGR</sequence>
<dbReference type="Proteomes" id="UP000316545">
    <property type="component" value="Unassembled WGS sequence"/>
</dbReference>
<dbReference type="RefSeq" id="WP_145619589.1">
    <property type="nucleotide sequence ID" value="NZ_JAYNFR010000050.1"/>
</dbReference>
<dbReference type="InterPro" id="IPR008201">
    <property type="entry name" value="HepT-like"/>
</dbReference>
<evidence type="ECO:0000256" key="1">
    <source>
        <dbReference type="ARBA" id="ARBA00022553"/>
    </source>
</evidence>
<evidence type="ECO:0000256" key="3">
    <source>
        <dbReference type="ARBA" id="ARBA00022722"/>
    </source>
</evidence>
<dbReference type="EMBL" id="VITO01000021">
    <property type="protein sequence ID" value="TWB20530.1"/>
    <property type="molecule type" value="Genomic_DNA"/>
</dbReference>
<dbReference type="GO" id="GO:0004540">
    <property type="term" value="F:RNA nuclease activity"/>
    <property type="evidence" value="ECO:0007669"/>
    <property type="project" value="InterPro"/>
</dbReference>
<name>A0A560FFZ4_9PROT</name>
<keyword evidence="5" id="KW-0378">Hydrolase</keyword>
<dbReference type="PANTHER" id="PTHR34139:SF1">
    <property type="entry name" value="RNASE MJ1380-RELATED"/>
    <property type="match status" value="1"/>
</dbReference>
<organism evidence="6 7">
    <name type="scientific">Nitrospirillum amazonense</name>
    <dbReference type="NCBI Taxonomy" id="28077"/>
    <lineage>
        <taxon>Bacteria</taxon>
        <taxon>Pseudomonadati</taxon>
        <taxon>Pseudomonadota</taxon>
        <taxon>Alphaproteobacteria</taxon>
        <taxon>Rhodospirillales</taxon>
        <taxon>Azospirillaceae</taxon>
        <taxon>Nitrospirillum</taxon>
    </lineage>
</organism>
<reference evidence="6 7" key="1">
    <citation type="submission" date="2019-06" db="EMBL/GenBank/DDBJ databases">
        <title>Genomic Encyclopedia of Type Strains, Phase IV (KMG-V): Genome sequencing to study the core and pangenomes of soil and plant-associated prokaryotes.</title>
        <authorList>
            <person name="Whitman W."/>
        </authorList>
    </citation>
    <scope>NUCLEOTIDE SEQUENCE [LARGE SCALE GENOMIC DNA]</scope>
    <source>
        <strain evidence="6 7">BR 11865</strain>
    </source>
</reference>
<keyword evidence="4" id="KW-0547">Nucleotide-binding</keyword>
<dbReference type="Pfam" id="PF01934">
    <property type="entry name" value="HepT-like"/>
    <property type="match status" value="1"/>
</dbReference>